<comment type="caution">
    <text evidence="2">The sequence shown here is derived from an EMBL/GenBank/DDBJ whole genome shotgun (WGS) entry which is preliminary data.</text>
</comment>
<keyword evidence="1" id="KW-1133">Transmembrane helix</keyword>
<accession>A0A9D1NE98</accession>
<dbReference type="AlphaFoldDB" id="A0A9D1NE98"/>
<evidence type="ECO:0000313" key="2">
    <source>
        <dbReference type="EMBL" id="HIV01517.1"/>
    </source>
</evidence>
<reference evidence="2" key="1">
    <citation type="submission" date="2020-10" db="EMBL/GenBank/DDBJ databases">
        <authorList>
            <person name="Gilroy R."/>
        </authorList>
    </citation>
    <scope>NUCLEOTIDE SEQUENCE</scope>
    <source>
        <strain evidence="2">CHK186-9395</strain>
    </source>
</reference>
<proteinExistence type="predicted"/>
<feature type="transmembrane region" description="Helical" evidence="1">
    <location>
        <begin position="83"/>
        <end position="101"/>
    </location>
</feature>
<sequence>MQEKESRTVLLEKPVQETKIEKAVEESTQKQAELNLKELKKEKLFTSTVIETPNYDFIEATAPAPEVKTQTEPKKDPKFRFRLIVAVYCIIIAICGIWVISNAVEMNSLNSSINQANNEYMINEAQYIMKIEALGEAIEPDDDGSLSPIAPENIFGVQAEPLAEPTDPTVSTSWFDRFCNWLSGIFGG</sequence>
<reference evidence="2" key="2">
    <citation type="journal article" date="2021" name="PeerJ">
        <title>Extensive microbial diversity within the chicken gut microbiome revealed by metagenomics and culture.</title>
        <authorList>
            <person name="Gilroy R."/>
            <person name="Ravi A."/>
            <person name="Getino M."/>
            <person name="Pursley I."/>
            <person name="Horton D.L."/>
            <person name="Alikhan N.F."/>
            <person name="Baker D."/>
            <person name="Gharbi K."/>
            <person name="Hall N."/>
            <person name="Watson M."/>
            <person name="Adriaenssens E.M."/>
            <person name="Foster-Nyarko E."/>
            <person name="Jarju S."/>
            <person name="Secka A."/>
            <person name="Antonio M."/>
            <person name="Oren A."/>
            <person name="Chaudhuri R.R."/>
            <person name="La Ragione R."/>
            <person name="Hildebrand F."/>
            <person name="Pallen M.J."/>
        </authorList>
    </citation>
    <scope>NUCLEOTIDE SEQUENCE</scope>
    <source>
        <strain evidence="2">CHK186-9395</strain>
    </source>
</reference>
<gene>
    <name evidence="2" type="ORF">IAA62_03075</name>
</gene>
<evidence type="ECO:0000256" key="1">
    <source>
        <dbReference type="SAM" id="Phobius"/>
    </source>
</evidence>
<protein>
    <submittedName>
        <fullName evidence="2">Uncharacterized protein</fullName>
    </submittedName>
</protein>
<keyword evidence="1" id="KW-0812">Transmembrane</keyword>
<keyword evidence="1" id="KW-0472">Membrane</keyword>
<organism evidence="2 3">
    <name type="scientific">Candidatus Caccopulliclostridium gallistercoris</name>
    <dbReference type="NCBI Taxonomy" id="2840719"/>
    <lineage>
        <taxon>Bacteria</taxon>
        <taxon>Bacillati</taxon>
        <taxon>Bacillota</taxon>
        <taxon>Clostridia</taxon>
        <taxon>Candidatus Caccopulliclostridium</taxon>
    </lineage>
</organism>
<dbReference type="EMBL" id="DVOJ01000012">
    <property type="protein sequence ID" value="HIV01517.1"/>
    <property type="molecule type" value="Genomic_DNA"/>
</dbReference>
<name>A0A9D1NE98_9FIRM</name>
<dbReference type="Proteomes" id="UP000886861">
    <property type="component" value="Unassembled WGS sequence"/>
</dbReference>
<evidence type="ECO:0000313" key="3">
    <source>
        <dbReference type="Proteomes" id="UP000886861"/>
    </source>
</evidence>